<dbReference type="InterPro" id="IPR032675">
    <property type="entry name" value="LRR_dom_sf"/>
</dbReference>
<dbReference type="EMBL" id="JBHULN010000001">
    <property type="protein sequence ID" value="MFD2569032.1"/>
    <property type="molecule type" value="Genomic_DNA"/>
</dbReference>
<keyword evidence="1" id="KW-0433">Leucine-rich repeat</keyword>
<organism evidence="3 4">
    <name type="scientific">Spirosoma soli</name>
    <dbReference type="NCBI Taxonomy" id="1770529"/>
    <lineage>
        <taxon>Bacteria</taxon>
        <taxon>Pseudomonadati</taxon>
        <taxon>Bacteroidota</taxon>
        <taxon>Cytophagia</taxon>
        <taxon>Cytophagales</taxon>
        <taxon>Cytophagaceae</taxon>
        <taxon>Spirosoma</taxon>
    </lineage>
</organism>
<dbReference type="PANTHER" id="PTHR46652:SF7">
    <property type="entry name" value="LEUCINE-RICH REPEAT AND IQ DOMAIN-CONTAINING PROTEIN 1"/>
    <property type="match status" value="1"/>
</dbReference>
<accession>A0ABW5M094</accession>
<evidence type="ECO:0000256" key="2">
    <source>
        <dbReference type="ARBA" id="ARBA00022737"/>
    </source>
</evidence>
<dbReference type="InterPro" id="IPR025875">
    <property type="entry name" value="Leu-rich_rpt_4"/>
</dbReference>
<dbReference type="InterPro" id="IPR050836">
    <property type="entry name" value="SDS22/Internalin_LRR"/>
</dbReference>
<evidence type="ECO:0000313" key="3">
    <source>
        <dbReference type="EMBL" id="MFD2569032.1"/>
    </source>
</evidence>
<protein>
    <submittedName>
        <fullName evidence="3">Leucine-rich repeat domain-containing protein</fullName>
    </submittedName>
</protein>
<evidence type="ECO:0000256" key="1">
    <source>
        <dbReference type="ARBA" id="ARBA00022614"/>
    </source>
</evidence>
<dbReference type="Proteomes" id="UP001597469">
    <property type="component" value="Unassembled WGS sequence"/>
</dbReference>
<keyword evidence="4" id="KW-1185">Reference proteome</keyword>
<sequence>MTIEPASSVKPCPPIADTHAKRLKWWMELEPQWRAAFQFAFFGHSNQPSYEDLEALWQTPTLRFAGPTAPYANMSFELTNCSGLKGMSNLEALMIMHHKLSSISEVADMTHLKTLFVNNNAIESLEGIEKLKKLEQLFVQVNNIISLEPIRDLTNLRQLYVSLNPLKSLNGLTQKHTKALKAFFCLPNDNLTDREIMRVERTVGIRCRSL</sequence>
<dbReference type="RefSeq" id="WP_381517401.1">
    <property type="nucleotide sequence ID" value="NZ_JBHULN010000001.1"/>
</dbReference>
<proteinExistence type="predicted"/>
<evidence type="ECO:0000313" key="4">
    <source>
        <dbReference type="Proteomes" id="UP001597469"/>
    </source>
</evidence>
<keyword evidence="2" id="KW-0677">Repeat</keyword>
<dbReference type="SUPFAM" id="SSF52075">
    <property type="entry name" value="Outer arm dynein light chain 1"/>
    <property type="match status" value="1"/>
</dbReference>
<reference evidence="4" key="1">
    <citation type="journal article" date="2019" name="Int. J. Syst. Evol. Microbiol.">
        <title>The Global Catalogue of Microorganisms (GCM) 10K type strain sequencing project: providing services to taxonomists for standard genome sequencing and annotation.</title>
        <authorList>
            <consortium name="The Broad Institute Genomics Platform"/>
            <consortium name="The Broad Institute Genome Sequencing Center for Infectious Disease"/>
            <person name="Wu L."/>
            <person name="Ma J."/>
        </authorList>
    </citation>
    <scope>NUCLEOTIDE SEQUENCE [LARGE SCALE GENOMIC DNA]</scope>
    <source>
        <strain evidence="4">KCTC 42805</strain>
    </source>
</reference>
<comment type="caution">
    <text evidence="3">The sequence shown here is derived from an EMBL/GenBank/DDBJ whole genome shotgun (WGS) entry which is preliminary data.</text>
</comment>
<dbReference type="PROSITE" id="PS51450">
    <property type="entry name" value="LRR"/>
    <property type="match status" value="2"/>
</dbReference>
<dbReference type="SMART" id="SM00365">
    <property type="entry name" value="LRR_SD22"/>
    <property type="match status" value="3"/>
</dbReference>
<dbReference type="Pfam" id="PF12799">
    <property type="entry name" value="LRR_4"/>
    <property type="match status" value="1"/>
</dbReference>
<dbReference type="Gene3D" id="3.80.10.10">
    <property type="entry name" value="Ribonuclease Inhibitor"/>
    <property type="match status" value="1"/>
</dbReference>
<dbReference type="PANTHER" id="PTHR46652">
    <property type="entry name" value="LEUCINE-RICH REPEAT AND IQ DOMAIN-CONTAINING PROTEIN 1-RELATED"/>
    <property type="match status" value="1"/>
</dbReference>
<dbReference type="InterPro" id="IPR001611">
    <property type="entry name" value="Leu-rich_rpt"/>
</dbReference>
<gene>
    <name evidence="3" type="ORF">ACFSUS_00200</name>
</gene>
<name>A0ABW5M094_9BACT</name>